<dbReference type="RefSeq" id="WP_076786894.1">
    <property type="nucleotide sequence ID" value="NZ_BJOQ01000011.1"/>
</dbReference>
<dbReference type="Proteomes" id="UP001215533">
    <property type="component" value="Chromosome"/>
</dbReference>
<dbReference type="InterPro" id="IPR016040">
    <property type="entry name" value="NAD(P)-bd_dom"/>
</dbReference>
<feature type="domain" description="NAD(P)-binding" evidence="1">
    <location>
        <begin position="29"/>
        <end position="211"/>
    </location>
</feature>
<dbReference type="GeneID" id="49610628"/>
<evidence type="ECO:0000259" key="1">
    <source>
        <dbReference type="Pfam" id="PF13460"/>
    </source>
</evidence>
<dbReference type="InterPro" id="IPR036291">
    <property type="entry name" value="NAD(P)-bd_dom_sf"/>
</dbReference>
<evidence type="ECO:0000313" key="2">
    <source>
        <dbReference type="EMBL" id="AXN35662.1"/>
    </source>
</evidence>
<protein>
    <submittedName>
        <fullName evidence="3">NAD(P)H-binding protein</fullName>
    </submittedName>
    <submittedName>
        <fullName evidence="2">NAD-dependent epimerase/dehydratase family protein</fullName>
    </submittedName>
</protein>
<dbReference type="EMBL" id="CP031003">
    <property type="protein sequence ID" value="AXN35662.1"/>
    <property type="molecule type" value="Genomic_DNA"/>
</dbReference>
<dbReference type="Pfam" id="PF13460">
    <property type="entry name" value="NAD_binding_10"/>
    <property type="match status" value="1"/>
</dbReference>
<dbReference type="PANTHER" id="PTHR15020">
    <property type="entry name" value="FLAVIN REDUCTASE-RELATED"/>
    <property type="match status" value="1"/>
</dbReference>
<organism evidence="2 4">
    <name type="scientific">Latilactobacillus curvatus</name>
    <name type="common">Lactobacillus curvatus</name>
    <dbReference type="NCBI Taxonomy" id="28038"/>
    <lineage>
        <taxon>Bacteria</taxon>
        <taxon>Bacillati</taxon>
        <taxon>Bacillota</taxon>
        <taxon>Bacilli</taxon>
        <taxon>Lactobacillales</taxon>
        <taxon>Lactobacillaceae</taxon>
        <taxon>Latilactobacillus</taxon>
    </lineage>
</organism>
<evidence type="ECO:0000313" key="4">
    <source>
        <dbReference type="Proteomes" id="UP000257607"/>
    </source>
</evidence>
<evidence type="ECO:0000313" key="3">
    <source>
        <dbReference type="EMBL" id="WDC91920.1"/>
    </source>
</evidence>
<reference evidence="2 4" key="1">
    <citation type="submission" date="2018-07" db="EMBL/GenBank/DDBJ databases">
        <title>Lactobacillus curvatus genome sequence.</title>
        <authorList>
            <person name="Prechtl R."/>
        </authorList>
    </citation>
    <scope>NUCLEOTIDE SEQUENCE [LARGE SCALE GENOMIC DNA]</scope>
    <source>
        <strain evidence="2 4">TMW 1.1928</strain>
    </source>
</reference>
<dbReference type="OrthoDB" id="9803892at2"/>
<dbReference type="Gene3D" id="3.40.50.720">
    <property type="entry name" value="NAD(P)-binding Rossmann-like Domain"/>
    <property type="match status" value="1"/>
</dbReference>
<dbReference type="Proteomes" id="UP000257607">
    <property type="component" value="Chromosome"/>
</dbReference>
<reference evidence="3" key="2">
    <citation type="submission" date="2023-02" db="EMBL/GenBank/DDBJ databases">
        <title>Complete genome sequence of Lactobacillus curvatus CACC879 isolated from Pig feces.</title>
        <authorList>
            <person name="Park S."/>
            <person name="Park M.A."/>
            <person name="Kim D.-H."/>
            <person name="Kim Y."/>
        </authorList>
    </citation>
    <scope>NUCLEOTIDE SEQUENCE</scope>
    <source>
        <strain evidence="3">CACC879</strain>
    </source>
</reference>
<dbReference type="SUPFAM" id="SSF51735">
    <property type="entry name" value="NAD(P)-binding Rossmann-fold domains"/>
    <property type="match status" value="1"/>
</dbReference>
<dbReference type="EMBL" id="CP117683">
    <property type="protein sequence ID" value="WDC91920.1"/>
    <property type="molecule type" value="Genomic_DNA"/>
</dbReference>
<gene>
    <name evidence="2" type="ORF">DT351_04495</name>
    <name evidence="3" type="ORF">PSR33_06940</name>
</gene>
<proteinExistence type="predicted"/>
<dbReference type="PANTHER" id="PTHR15020:SF50">
    <property type="entry name" value="UPF0659 PROTEIN YMR090W"/>
    <property type="match status" value="1"/>
</dbReference>
<dbReference type="AlphaFoldDB" id="A0A385ADB0"/>
<name>A0A385ADB0_LATCU</name>
<sequence length="233" mass="25880">MACLRVYFKEYAKDIEEGVIKMSRILVLGAAGQVAQLVIEQLLKENQHELVLYLRHAERLSALAQNPHVTVIEGDVLDQELLADSLAGVDIVYANLGGQFEPLMQNVVATMTAAGIKRLIYISGLGLYHEVPGAFGEWNEQAVGHEVMEDTRRAAKIVEQSSLNYTILRCAYMTNEDRIDYELTEKGTPFKGTIISRRSIAQVVVDLVNHPEKGIGASWGINQPNIDGDRPIY</sequence>
<accession>A0A385ADB0</accession>